<reference evidence="1 2" key="1">
    <citation type="submission" date="2011-01" db="EMBL/GenBank/DDBJ databases">
        <title>Whole genome sequence of Caldisericum exile AZM16c01.</title>
        <authorList>
            <person name="Narita-Yamada S."/>
            <person name="Kawakoshi A."/>
            <person name="Nakamura S."/>
            <person name="Sasagawa M."/>
            <person name="Fukada J."/>
            <person name="Sekine M."/>
            <person name="Kato Y."/>
            <person name="Fukai R."/>
            <person name="Sasaki K."/>
            <person name="Hanamaki A."/>
            <person name="Narita H."/>
            <person name="Konno Y."/>
            <person name="Mori K."/>
            <person name="Yamazaki S."/>
            <person name="Suzuki K."/>
            <person name="Fujita N."/>
        </authorList>
    </citation>
    <scope>NUCLEOTIDE SEQUENCE [LARGE SCALE GENOMIC DNA]</scope>
    <source>
        <strain evidence="2">DSM 21853 / NBRC 104410 / AZM16c01</strain>
    </source>
</reference>
<proteinExistence type="predicted"/>
<evidence type="ECO:0000313" key="1">
    <source>
        <dbReference type="EMBL" id="BAL80600.1"/>
    </source>
</evidence>
<evidence type="ECO:0000313" key="2">
    <source>
        <dbReference type="Proteomes" id="UP000004793"/>
    </source>
</evidence>
<dbReference type="AlphaFoldDB" id="A0A7U6JFU1"/>
<name>A0A7U6JFU1_CALEA</name>
<accession>A0A7U6JFU1</accession>
<gene>
    <name evidence="1" type="ordered locus">CSE_04740</name>
</gene>
<evidence type="ECO:0008006" key="3">
    <source>
        <dbReference type="Google" id="ProtNLM"/>
    </source>
</evidence>
<dbReference type="EMBL" id="AP012051">
    <property type="protein sequence ID" value="BAL80600.1"/>
    <property type="molecule type" value="Genomic_DNA"/>
</dbReference>
<protein>
    <recommendedName>
        <fullName evidence="3">DUF4911 domain-containing protein</fullName>
    </recommendedName>
</protein>
<sequence length="74" mass="9012">MEDLNEVKKREVVRRIKMKKEWIWFVQAIFEDTHMAAITLGDSESLTFFYDKKNEDFINEYLSKIFAFLEKEDL</sequence>
<dbReference type="KEGG" id="cex:CSE_04740"/>
<dbReference type="Proteomes" id="UP000004793">
    <property type="component" value="Chromosome"/>
</dbReference>
<dbReference type="RefSeq" id="WP_014453006.1">
    <property type="nucleotide sequence ID" value="NC_017096.1"/>
</dbReference>
<organism evidence="1 2">
    <name type="scientific">Caldisericum exile (strain DSM 21853 / NBRC 104410 / AZM16c01)</name>
    <dbReference type="NCBI Taxonomy" id="511051"/>
    <lineage>
        <taxon>Bacteria</taxon>
        <taxon>Pseudomonadati</taxon>
        <taxon>Caldisericota/Cryosericota group</taxon>
        <taxon>Caldisericota</taxon>
        <taxon>Caldisericia</taxon>
        <taxon>Caldisericales</taxon>
        <taxon>Caldisericaceae</taxon>
        <taxon>Caldisericum</taxon>
    </lineage>
</organism>
<keyword evidence="2" id="KW-1185">Reference proteome</keyword>